<dbReference type="InterPro" id="IPR005329">
    <property type="entry name" value="Sorting_nexin_N"/>
</dbReference>
<evidence type="ECO:0000256" key="5">
    <source>
        <dbReference type="ARBA" id="ARBA00022553"/>
    </source>
</evidence>
<dbReference type="InterPro" id="IPR001683">
    <property type="entry name" value="PX_dom"/>
</dbReference>
<evidence type="ECO:0000256" key="6">
    <source>
        <dbReference type="ARBA" id="ARBA00022753"/>
    </source>
</evidence>
<comment type="subcellular location">
    <subcellularLocation>
        <location evidence="2">Cell projection</location>
        <location evidence="2">Lamellipodium</location>
    </subcellularLocation>
    <subcellularLocation>
        <location evidence="1">Early endosome membrane</location>
        <topology evidence="1">Peripheral membrane protein</topology>
        <orientation evidence="1">Cytoplasmic side</orientation>
    </subcellularLocation>
</comment>
<dbReference type="Pfam" id="PF03700">
    <property type="entry name" value="Sorting_nexin"/>
    <property type="match status" value="1"/>
</dbReference>
<dbReference type="GO" id="GO:0006886">
    <property type="term" value="P:intracellular protein transport"/>
    <property type="evidence" value="ECO:0007669"/>
    <property type="project" value="InterPro"/>
</dbReference>
<dbReference type="FunFam" id="3.30.1520.10:FF:000016">
    <property type="entry name" value="Sorting nexin 2"/>
    <property type="match status" value="1"/>
</dbReference>
<evidence type="ECO:0000259" key="13">
    <source>
        <dbReference type="PROSITE" id="PS50195"/>
    </source>
</evidence>
<organism evidence="14 15">
    <name type="scientific">Nothocercus julius</name>
    <dbReference type="NCBI Taxonomy" id="2585813"/>
    <lineage>
        <taxon>Eukaryota</taxon>
        <taxon>Metazoa</taxon>
        <taxon>Chordata</taxon>
        <taxon>Craniata</taxon>
        <taxon>Vertebrata</taxon>
        <taxon>Euteleostomi</taxon>
        <taxon>Archelosauria</taxon>
        <taxon>Archosauria</taxon>
        <taxon>Dinosauria</taxon>
        <taxon>Saurischia</taxon>
        <taxon>Theropoda</taxon>
        <taxon>Coelurosauria</taxon>
        <taxon>Aves</taxon>
        <taxon>Palaeognathae</taxon>
        <taxon>Tinamiformes</taxon>
        <taxon>Tinamidae</taxon>
        <taxon>Nothocercus</taxon>
    </lineage>
</organism>
<name>A0A7K7WP41_9AVES</name>
<dbReference type="Proteomes" id="UP000531559">
    <property type="component" value="Unassembled WGS sequence"/>
</dbReference>
<dbReference type="GO" id="GO:0030027">
    <property type="term" value="C:lamellipodium"/>
    <property type="evidence" value="ECO:0007669"/>
    <property type="project" value="UniProtKB-SubCell"/>
</dbReference>
<evidence type="ECO:0000256" key="2">
    <source>
        <dbReference type="ARBA" id="ARBA00004510"/>
    </source>
</evidence>
<protein>
    <submittedName>
        <fullName evidence="14">SNX2 protein</fullName>
    </submittedName>
</protein>
<feature type="non-terminal residue" evidence="14">
    <location>
        <position position="315"/>
    </location>
</feature>
<keyword evidence="7" id="KW-0653">Protein transport</keyword>
<dbReference type="EMBL" id="VZSV01000253">
    <property type="protein sequence ID" value="NXA54919.1"/>
    <property type="molecule type" value="Genomic_DNA"/>
</dbReference>
<keyword evidence="11" id="KW-0966">Cell projection</keyword>
<dbReference type="InterPro" id="IPR036871">
    <property type="entry name" value="PX_dom_sf"/>
</dbReference>
<evidence type="ECO:0000313" key="14">
    <source>
        <dbReference type="EMBL" id="NXA54919.1"/>
    </source>
</evidence>
<evidence type="ECO:0000256" key="8">
    <source>
        <dbReference type="ARBA" id="ARBA00022990"/>
    </source>
</evidence>
<evidence type="ECO:0000256" key="1">
    <source>
        <dbReference type="ARBA" id="ARBA00004469"/>
    </source>
</evidence>
<dbReference type="SUPFAM" id="SSF64268">
    <property type="entry name" value="PX domain"/>
    <property type="match status" value="1"/>
</dbReference>
<evidence type="ECO:0000256" key="12">
    <source>
        <dbReference type="SAM" id="MobiDB-lite"/>
    </source>
</evidence>
<feature type="region of interest" description="Disordered" evidence="12">
    <location>
        <begin position="1"/>
        <end position="71"/>
    </location>
</feature>
<dbReference type="OrthoDB" id="271164at2759"/>
<comment type="similarity">
    <text evidence="3">Belongs to the sorting nexin family.</text>
</comment>
<dbReference type="InterPro" id="IPR015404">
    <property type="entry name" value="Vps5_C"/>
</dbReference>
<evidence type="ECO:0000256" key="9">
    <source>
        <dbReference type="ARBA" id="ARBA00023121"/>
    </source>
</evidence>
<proteinExistence type="inferred from homology"/>
<dbReference type="AlphaFoldDB" id="A0A7K7WP41"/>
<evidence type="ECO:0000256" key="3">
    <source>
        <dbReference type="ARBA" id="ARBA00010883"/>
    </source>
</evidence>
<dbReference type="Pfam" id="PF00787">
    <property type="entry name" value="PX"/>
    <property type="match status" value="1"/>
</dbReference>
<dbReference type="GO" id="GO:0034498">
    <property type="term" value="P:early endosome to Golgi transport"/>
    <property type="evidence" value="ECO:0007669"/>
    <property type="project" value="TreeGrafter"/>
</dbReference>
<feature type="compositionally biased region" description="Low complexity" evidence="12">
    <location>
        <begin position="32"/>
        <end position="55"/>
    </location>
</feature>
<feature type="domain" description="PX" evidence="13">
    <location>
        <begin position="145"/>
        <end position="315"/>
    </location>
</feature>
<dbReference type="GO" id="GO:0035091">
    <property type="term" value="F:phosphatidylinositol binding"/>
    <property type="evidence" value="ECO:0007669"/>
    <property type="project" value="InterPro"/>
</dbReference>
<dbReference type="GO" id="GO:0005829">
    <property type="term" value="C:cytosol"/>
    <property type="evidence" value="ECO:0007669"/>
    <property type="project" value="GOC"/>
</dbReference>
<keyword evidence="9" id="KW-0446">Lipid-binding</keyword>
<accession>A0A7K7WP41</accession>
<keyword evidence="6" id="KW-0967">Endosome</keyword>
<evidence type="ECO:0000256" key="11">
    <source>
        <dbReference type="ARBA" id="ARBA00023273"/>
    </source>
</evidence>
<feature type="region of interest" description="Disordered" evidence="12">
    <location>
        <begin position="84"/>
        <end position="108"/>
    </location>
</feature>
<comment type="caution">
    <text evidence="14">The sequence shown here is derived from an EMBL/GenBank/DDBJ whole genome shotgun (WGS) entry which is preliminary data.</text>
</comment>
<sequence length="315" mass="34904">RAGGKMAAEREPPPLGEARPGEPEEPEDGEDLFTSTVSTLESSPSSPEPASLPAEDLSTNSNGPKPAEIMLDDDREDLFAEATEEVSLDSPERDPILSPEPTPAITPVTPTALIAPRMESKSITAPVIFDRSREEIEEEANGDLFDIEINVSDPEKVGDGMNAYMAYRVTTKTSLSMFHKNEFSVKRRFSDFLGLHSKLATKYMHVGYIVPPAPEKSIVGKYLQRTVKHPTLLQDPELRQFLESSELPRAVNTQALSGAGILRMVNKAADAVNKMTIKMNESDAWFEEKQQQFENLDQQLRKLHTSVEALVCHKK</sequence>
<dbReference type="InterPro" id="IPR027267">
    <property type="entry name" value="AH/BAR_dom_sf"/>
</dbReference>
<dbReference type="PANTHER" id="PTHR10555:SF31">
    <property type="entry name" value="SORTING NEXIN-2"/>
    <property type="match status" value="1"/>
</dbReference>
<evidence type="ECO:0000256" key="7">
    <source>
        <dbReference type="ARBA" id="ARBA00022927"/>
    </source>
</evidence>
<dbReference type="Gene3D" id="1.20.1270.60">
    <property type="entry name" value="Arfaptin homology (AH) domain/BAR domain"/>
    <property type="match status" value="1"/>
</dbReference>
<keyword evidence="4" id="KW-0813">Transport</keyword>
<dbReference type="SMART" id="SM00312">
    <property type="entry name" value="PX"/>
    <property type="match status" value="1"/>
</dbReference>
<dbReference type="PANTHER" id="PTHR10555">
    <property type="entry name" value="SORTING NEXIN"/>
    <property type="match status" value="1"/>
</dbReference>
<dbReference type="Pfam" id="PF09325">
    <property type="entry name" value="Vps5"/>
    <property type="match status" value="1"/>
</dbReference>
<keyword evidence="5" id="KW-0597">Phosphoprotein</keyword>
<evidence type="ECO:0000313" key="15">
    <source>
        <dbReference type="Proteomes" id="UP000531559"/>
    </source>
</evidence>
<dbReference type="PROSITE" id="PS50195">
    <property type="entry name" value="PX"/>
    <property type="match status" value="1"/>
</dbReference>
<keyword evidence="15" id="KW-1185">Reference proteome</keyword>
<dbReference type="Gene3D" id="3.30.1520.10">
    <property type="entry name" value="Phox-like domain"/>
    <property type="match status" value="1"/>
</dbReference>
<keyword evidence="8" id="KW-0007">Acetylation</keyword>
<dbReference type="GO" id="GO:0031901">
    <property type="term" value="C:early endosome membrane"/>
    <property type="evidence" value="ECO:0007669"/>
    <property type="project" value="UniProtKB-SubCell"/>
</dbReference>
<gene>
    <name evidence="14" type="primary">Snx2</name>
    <name evidence="14" type="ORF">NOTJUL_R01260</name>
</gene>
<evidence type="ECO:0000256" key="10">
    <source>
        <dbReference type="ARBA" id="ARBA00023136"/>
    </source>
</evidence>
<keyword evidence="10" id="KW-0472">Membrane</keyword>
<evidence type="ECO:0000256" key="4">
    <source>
        <dbReference type="ARBA" id="ARBA00022448"/>
    </source>
</evidence>
<reference evidence="14 15" key="1">
    <citation type="submission" date="2019-09" db="EMBL/GenBank/DDBJ databases">
        <title>Bird 10,000 Genomes (B10K) Project - Family phase.</title>
        <authorList>
            <person name="Zhang G."/>
        </authorList>
    </citation>
    <scope>NUCLEOTIDE SEQUENCE [LARGE SCALE GENOMIC DNA]</scope>
    <source>
        <strain evidence="14">B10K-MSB-01</strain>
    </source>
</reference>
<feature type="non-terminal residue" evidence="14">
    <location>
        <position position="1"/>
    </location>
</feature>